<feature type="transmembrane region" description="Helical" evidence="5">
    <location>
        <begin position="118"/>
        <end position="135"/>
    </location>
</feature>
<dbReference type="OrthoDB" id="7743618at2"/>
<reference evidence="6 7" key="1">
    <citation type="submission" date="2019-06" db="EMBL/GenBank/DDBJ databases">
        <title>Paenimaribius caenipelagi gen. nov., sp. nov., isolated from a tidal flat.</title>
        <authorList>
            <person name="Yoon J.-H."/>
        </authorList>
    </citation>
    <scope>NUCLEOTIDE SEQUENCE [LARGE SCALE GENOMIC DNA]</scope>
    <source>
        <strain evidence="6 7">JBTF-M29</strain>
    </source>
</reference>
<keyword evidence="7" id="KW-1185">Reference proteome</keyword>
<keyword evidence="3 5" id="KW-1133">Transmembrane helix</keyword>
<dbReference type="Gene3D" id="1.20.120.550">
    <property type="entry name" value="Membrane associated eicosanoid/glutathione metabolism-like domain"/>
    <property type="match status" value="1"/>
</dbReference>
<dbReference type="PANTHER" id="PTHR35371:SF1">
    <property type="entry name" value="BLR7753 PROTEIN"/>
    <property type="match status" value="1"/>
</dbReference>
<protein>
    <submittedName>
        <fullName evidence="6">MAPEG family protein</fullName>
    </submittedName>
</protein>
<dbReference type="EMBL" id="VFSV01000001">
    <property type="protein sequence ID" value="TRD23556.1"/>
    <property type="molecule type" value="Genomic_DNA"/>
</dbReference>
<feature type="transmembrane region" description="Helical" evidence="5">
    <location>
        <begin position="69"/>
        <end position="98"/>
    </location>
</feature>
<evidence type="ECO:0000313" key="7">
    <source>
        <dbReference type="Proteomes" id="UP000318590"/>
    </source>
</evidence>
<evidence type="ECO:0000256" key="1">
    <source>
        <dbReference type="ARBA" id="ARBA00004370"/>
    </source>
</evidence>
<gene>
    <name evidence="6" type="ORF">FEV53_00635</name>
</gene>
<comment type="caution">
    <text evidence="6">The sequence shown here is derived from an EMBL/GenBank/DDBJ whole genome shotgun (WGS) entry which is preliminary data.</text>
</comment>
<keyword evidence="2 5" id="KW-0812">Transmembrane</keyword>
<dbReference type="Proteomes" id="UP000318590">
    <property type="component" value="Unassembled WGS sequence"/>
</dbReference>
<evidence type="ECO:0000313" key="6">
    <source>
        <dbReference type="EMBL" id="TRD23556.1"/>
    </source>
</evidence>
<comment type="subcellular location">
    <subcellularLocation>
        <location evidence="1">Membrane</location>
    </subcellularLocation>
</comment>
<dbReference type="GO" id="GO:0016020">
    <property type="term" value="C:membrane"/>
    <property type="evidence" value="ECO:0007669"/>
    <property type="project" value="UniProtKB-SubCell"/>
</dbReference>
<sequence>MTPELTALTLAALLQMVQLILYAVPANLELGAQTTMGPRDPEKQPRPIAEQLTTRTGRLLRAFNNHNEALLLFAVATGIITVTGQSTAITAACAWIYLAARIAYIPAYAFGWVPARSLIFMAGWGATLVLLIAALL</sequence>
<proteinExistence type="predicted"/>
<accession>A0A547QB50</accession>
<dbReference type="InterPro" id="IPR001129">
    <property type="entry name" value="Membr-assoc_MAPEG"/>
</dbReference>
<evidence type="ECO:0000256" key="5">
    <source>
        <dbReference type="SAM" id="Phobius"/>
    </source>
</evidence>
<evidence type="ECO:0000256" key="2">
    <source>
        <dbReference type="ARBA" id="ARBA00022692"/>
    </source>
</evidence>
<evidence type="ECO:0000256" key="4">
    <source>
        <dbReference type="ARBA" id="ARBA00023136"/>
    </source>
</evidence>
<keyword evidence="4 5" id="KW-0472">Membrane</keyword>
<dbReference type="PANTHER" id="PTHR35371">
    <property type="entry name" value="INNER MEMBRANE PROTEIN"/>
    <property type="match status" value="1"/>
</dbReference>
<dbReference type="SUPFAM" id="SSF161084">
    <property type="entry name" value="MAPEG domain-like"/>
    <property type="match status" value="1"/>
</dbReference>
<name>A0A547QB50_9RHOB</name>
<dbReference type="InterPro" id="IPR023352">
    <property type="entry name" value="MAPEG-like_dom_sf"/>
</dbReference>
<dbReference type="AlphaFoldDB" id="A0A547QB50"/>
<organism evidence="6 7">
    <name type="scientific">Palleronia caenipelagi</name>
    <dbReference type="NCBI Taxonomy" id="2489174"/>
    <lineage>
        <taxon>Bacteria</taxon>
        <taxon>Pseudomonadati</taxon>
        <taxon>Pseudomonadota</taxon>
        <taxon>Alphaproteobacteria</taxon>
        <taxon>Rhodobacterales</taxon>
        <taxon>Roseobacteraceae</taxon>
        <taxon>Palleronia</taxon>
    </lineage>
</organism>
<dbReference type="RefSeq" id="WP_142832879.1">
    <property type="nucleotide sequence ID" value="NZ_VFSV01000001.1"/>
</dbReference>
<evidence type="ECO:0000256" key="3">
    <source>
        <dbReference type="ARBA" id="ARBA00022989"/>
    </source>
</evidence>
<dbReference type="Pfam" id="PF01124">
    <property type="entry name" value="MAPEG"/>
    <property type="match status" value="1"/>
</dbReference>